<dbReference type="STRING" id="1195236.CTER_4541"/>
<evidence type="ECO:0000256" key="6">
    <source>
        <dbReference type="ARBA" id="ARBA00023139"/>
    </source>
</evidence>
<dbReference type="InterPro" id="IPR046953">
    <property type="entry name" value="Spore_GerAC-like_C"/>
</dbReference>
<evidence type="ECO:0000313" key="11">
    <source>
        <dbReference type="Proteomes" id="UP000014155"/>
    </source>
</evidence>
<dbReference type="RefSeq" id="WP_004629761.1">
    <property type="nucleotide sequence ID" value="NZ_AORV01000065.1"/>
</dbReference>
<dbReference type="AlphaFoldDB" id="S0FFC6"/>
<keyword evidence="11" id="KW-1185">Reference proteome</keyword>
<dbReference type="eggNOG" id="ENOG502ZAIE">
    <property type="taxonomic scope" value="Bacteria"/>
</dbReference>
<evidence type="ECO:0000256" key="2">
    <source>
        <dbReference type="ARBA" id="ARBA00007886"/>
    </source>
</evidence>
<feature type="domain" description="Spore germination protein N-terminal" evidence="9">
    <location>
        <begin position="24"/>
        <end position="194"/>
    </location>
</feature>
<keyword evidence="4" id="KW-0732">Signal</keyword>
<dbReference type="InterPro" id="IPR038501">
    <property type="entry name" value="Spore_GerAC_C_sf"/>
</dbReference>
<reference evidence="10 11" key="1">
    <citation type="journal article" date="2013" name="Genome Announc.">
        <title>Draft Genome Sequence of the Cellulolytic, Mesophilic, Anaerobic Bacterium Clostridium termitidis Strain CT1112 (DSM 5398).</title>
        <authorList>
            <person name="Lal S."/>
            <person name="Ramachandran U."/>
            <person name="Zhang X."/>
            <person name="Munir R."/>
            <person name="Sparling R."/>
            <person name="Levin D.B."/>
        </authorList>
    </citation>
    <scope>NUCLEOTIDE SEQUENCE [LARGE SCALE GENOMIC DNA]</scope>
    <source>
        <strain evidence="10 11">CT1112</strain>
    </source>
</reference>
<proteinExistence type="inferred from homology"/>
<organism evidence="10 11">
    <name type="scientific">Ruminiclostridium cellobioparum subsp. termitidis CT1112</name>
    <dbReference type="NCBI Taxonomy" id="1195236"/>
    <lineage>
        <taxon>Bacteria</taxon>
        <taxon>Bacillati</taxon>
        <taxon>Bacillota</taxon>
        <taxon>Clostridia</taxon>
        <taxon>Eubacteriales</taxon>
        <taxon>Oscillospiraceae</taxon>
        <taxon>Ruminiclostridium</taxon>
    </lineage>
</organism>
<dbReference type="InterPro" id="IPR008844">
    <property type="entry name" value="Spore_GerAC-like"/>
</dbReference>
<gene>
    <name evidence="10" type="ORF">CTER_4541</name>
</gene>
<dbReference type="Gene3D" id="3.30.300.210">
    <property type="entry name" value="Nutrient germinant receptor protein C, domain 3"/>
    <property type="match status" value="1"/>
</dbReference>
<dbReference type="GO" id="GO:0009847">
    <property type="term" value="P:spore germination"/>
    <property type="evidence" value="ECO:0007669"/>
    <property type="project" value="InterPro"/>
</dbReference>
<evidence type="ECO:0000256" key="7">
    <source>
        <dbReference type="ARBA" id="ARBA00023288"/>
    </source>
</evidence>
<dbReference type="GO" id="GO:0016020">
    <property type="term" value="C:membrane"/>
    <property type="evidence" value="ECO:0007669"/>
    <property type="project" value="UniProtKB-SubCell"/>
</dbReference>
<name>S0FFC6_RUMCE</name>
<dbReference type="Gene3D" id="6.20.190.10">
    <property type="entry name" value="Nutrient germinant receptor protein C, domain 1"/>
    <property type="match status" value="1"/>
</dbReference>
<keyword evidence="3" id="KW-0309">Germination</keyword>
<sequence>MIKRLLGSLLAITVLSIFCTGCWDYMEINQMSIVSGAAVDKTPDGKYKLSIEIIDLKGGGRDAPVHSKKLESYGDSIFDAIRNSIKISAQKLYWGHAEIIIISKDVAKEGILPIIDFLSRDAEPRLSIDILVSNEDTAEKLLDSQSISTEIRTYEINKMLDEQKKLSKSPKVEVYQFINALGNEGISAVIPVVGLTQNAGEATSQLIGTAVFKQDKLQYMFNGDDTKYYLFVMDKIKGGLLVVNKTQNNNNAGNFTLDIDSNKTYVKPVYSKGKLSFEISIKTKTTLGEIDDNKIKFTSQSEIEKLEKQTQAELKKNVERVIKAVQSEYDIDIFGFGLKVKQDMPELWKKIKPDWDDFFKNVQVEANAEVRIKHAGLLSNPIMMGD</sequence>
<dbReference type="Proteomes" id="UP000014155">
    <property type="component" value="Unassembled WGS sequence"/>
</dbReference>
<feature type="domain" description="Spore germination GerAC-like C-terminal" evidence="8">
    <location>
        <begin position="208"/>
        <end position="376"/>
    </location>
</feature>
<dbReference type="Pfam" id="PF25198">
    <property type="entry name" value="Spore_GerAC_N"/>
    <property type="match status" value="1"/>
</dbReference>
<dbReference type="PATRIC" id="fig|1195236.3.peg.4725"/>
<dbReference type="NCBIfam" id="TIGR02887">
    <property type="entry name" value="spore_ger_x_C"/>
    <property type="match status" value="1"/>
</dbReference>
<comment type="subcellular location">
    <subcellularLocation>
        <location evidence="1">Membrane</location>
        <topology evidence="1">Lipid-anchor</topology>
    </subcellularLocation>
</comment>
<keyword evidence="5" id="KW-0472">Membrane</keyword>
<dbReference type="PANTHER" id="PTHR35789:SF1">
    <property type="entry name" value="SPORE GERMINATION PROTEIN B3"/>
    <property type="match status" value="1"/>
</dbReference>
<evidence type="ECO:0000313" key="10">
    <source>
        <dbReference type="EMBL" id="EMS69535.1"/>
    </source>
</evidence>
<keyword evidence="7" id="KW-0449">Lipoprotein</keyword>
<dbReference type="PANTHER" id="PTHR35789">
    <property type="entry name" value="SPORE GERMINATION PROTEIN B3"/>
    <property type="match status" value="1"/>
</dbReference>
<dbReference type="EMBL" id="AORV01000065">
    <property type="protein sequence ID" value="EMS69535.1"/>
    <property type="molecule type" value="Genomic_DNA"/>
</dbReference>
<dbReference type="InterPro" id="IPR057336">
    <property type="entry name" value="GerAC_N"/>
</dbReference>
<keyword evidence="6" id="KW-0564">Palmitate</keyword>
<evidence type="ECO:0000256" key="4">
    <source>
        <dbReference type="ARBA" id="ARBA00022729"/>
    </source>
</evidence>
<evidence type="ECO:0000259" key="8">
    <source>
        <dbReference type="Pfam" id="PF05504"/>
    </source>
</evidence>
<dbReference type="Pfam" id="PF05504">
    <property type="entry name" value="Spore_GerAC"/>
    <property type="match status" value="1"/>
</dbReference>
<evidence type="ECO:0000256" key="5">
    <source>
        <dbReference type="ARBA" id="ARBA00023136"/>
    </source>
</evidence>
<evidence type="ECO:0000256" key="1">
    <source>
        <dbReference type="ARBA" id="ARBA00004635"/>
    </source>
</evidence>
<evidence type="ECO:0000256" key="3">
    <source>
        <dbReference type="ARBA" id="ARBA00022544"/>
    </source>
</evidence>
<protein>
    <submittedName>
        <fullName evidence="10">Germination protein, Ger(X)C family</fullName>
    </submittedName>
</protein>
<evidence type="ECO:0000259" key="9">
    <source>
        <dbReference type="Pfam" id="PF25198"/>
    </source>
</evidence>
<comment type="similarity">
    <text evidence="2">Belongs to the GerABKC lipoprotein family.</text>
</comment>
<accession>S0FFC6</accession>
<comment type="caution">
    <text evidence="10">The sequence shown here is derived from an EMBL/GenBank/DDBJ whole genome shotgun (WGS) entry which is preliminary data.</text>
</comment>